<accession>C8XGD8</accession>
<dbReference type="PANTHER" id="PTHR42879">
    <property type="entry name" value="3-OXOACYL-(ACYL-CARRIER-PROTEIN) REDUCTASE"/>
    <property type="match status" value="1"/>
</dbReference>
<name>C8XGD8_NAKMY</name>
<dbReference type="eggNOG" id="COG1028">
    <property type="taxonomic scope" value="Bacteria"/>
</dbReference>
<dbReference type="AlphaFoldDB" id="C8XGD8"/>
<gene>
    <name evidence="2" type="ordered locus">Namu_3844</name>
</gene>
<protein>
    <submittedName>
        <fullName evidence="2">Short-chain dehydrogenase/reductase SDR</fullName>
    </submittedName>
</protein>
<sequence length="257" mass="25573" precursor="true">MDLGIAGKAALVCASTSGLGAATAQALAAEGSRVVFAGRRSELARELAGRYPGCVGLAADLSTVAGAQALHDAAVRAVGPLDIVVLNSPPPPPGTAVDLDPPALTESLASLLLAPTALVGAALPHLRQQRWGRILAIGSSSVQAPIPGLAASNTGRAALAGYLKTLAGEVAADGITVNLLLPGRIATDRMRSLDETVARASGRPTAEVAAESLRLIPAGRLGDPAEFGAVAAFLCGEPAAYVTGTAVRCDGGLIPTL</sequence>
<dbReference type="KEGG" id="nml:Namu_3844"/>
<reference evidence="3" key="1">
    <citation type="submission" date="2009-09" db="EMBL/GenBank/DDBJ databases">
        <title>The complete genome of Nakamurella multipartita DSM 44233.</title>
        <authorList>
            <consortium name="US DOE Joint Genome Institute (JGI-PGF)"/>
            <person name="Lucas S."/>
            <person name="Copeland A."/>
            <person name="Lapidus A."/>
            <person name="Glavina del Rio T."/>
            <person name="Dalin E."/>
            <person name="Tice H."/>
            <person name="Bruce D."/>
            <person name="Goodwin L."/>
            <person name="Pitluck S."/>
            <person name="Kyrpides N."/>
            <person name="Mavromatis K."/>
            <person name="Ivanova N."/>
            <person name="Ovchinnikova G."/>
            <person name="Sims D."/>
            <person name="Meincke L."/>
            <person name="Brettin T."/>
            <person name="Detter J.C."/>
            <person name="Han C."/>
            <person name="Larimer F."/>
            <person name="Land M."/>
            <person name="Hauser L."/>
            <person name="Markowitz V."/>
            <person name="Cheng J.-F."/>
            <person name="Hugenholtz P."/>
            <person name="Woyke T."/>
            <person name="Wu D."/>
            <person name="Klenk H.-P."/>
            <person name="Eisen J.A."/>
        </authorList>
    </citation>
    <scope>NUCLEOTIDE SEQUENCE [LARGE SCALE GENOMIC DNA]</scope>
    <source>
        <strain evidence="3">ATCC 700099 / DSM 44233 / CIP 104796 / JCM 9543 / NBRC 105858 / Y-104</strain>
    </source>
</reference>
<dbReference type="EMBL" id="CP001737">
    <property type="protein sequence ID" value="ACV80140.1"/>
    <property type="molecule type" value="Genomic_DNA"/>
</dbReference>
<dbReference type="InterPro" id="IPR036291">
    <property type="entry name" value="NAD(P)-bd_dom_sf"/>
</dbReference>
<dbReference type="Pfam" id="PF13561">
    <property type="entry name" value="adh_short_C2"/>
    <property type="match status" value="1"/>
</dbReference>
<evidence type="ECO:0000313" key="3">
    <source>
        <dbReference type="Proteomes" id="UP000002218"/>
    </source>
</evidence>
<evidence type="ECO:0000313" key="2">
    <source>
        <dbReference type="EMBL" id="ACV80140.1"/>
    </source>
</evidence>
<dbReference type="InParanoid" id="C8XGD8"/>
<dbReference type="PRINTS" id="PR00081">
    <property type="entry name" value="GDHRDH"/>
</dbReference>
<dbReference type="InterPro" id="IPR002347">
    <property type="entry name" value="SDR_fam"/>
</dbReference>
<proteinExistence type="inferred from homology"/>
<dbReference type="Proteomes" id="UP000002218">
    <property type="component" value="Chromosome"/>
</dbReference>
<reference evidence="2 3" key="2">
    <citation type="journal article" date="2010" name="Stand. Genomic Sci.">
        <title>Complete genome sequence of Nakamurella multipartita type strain (Y-104).</title>
        <authorList>
            <person name="Tice H."/>
            <person name="Mayilraj S."/>
            <person name="Sims D."/>
            <person name="Lapidus A."/>
            <person name="Nolan M."/>
            <person name="Lucas S."/>
            <person name="Glavina Del Rio T."/>
            <person name="Copeland A."/>
            <person name="Cheng J.F."/>
            <person name="Meincke L."/>
            <person name="Bruce D."/>
            <person name="Goodwin L."/>
            <person name="Pitluck S."/>
            <person name="Ivanova N."/>
            <person name="Mavromatis K."/>
            <person name="Ovchinnikova G."/>
            <person name="Pati A."/>
            <person name="Chen A."/>
            <person name="Palaniappan K."/>
            <person name="Land M."/>
            <person name="Hauser L."/>
            <person name="Chang Y.J."/>
            <person name="Jeffries C.D."/>
            <person name="Detter J.C."/>
            <person name="Brettin T."/>
            <person name="Rohde M."/>
            <person name="Goker M."/>
            <person name="Bristow J."/>
            <person name="Eisen J.A."/>
            <person name="Markowitz V."/>
            <person name="Hugenholtz P."/>
            <person name="Kyrpides N.C."/>
            <person name="Klenk H.P."/>
            <person name="Chen F."/>
        </authorList>
    </citation>
    <scope>NUCLEOTIDE SEQUENCE [LARGE SCALE GENOMIC DNA]</scope>
    <source>
        <strain evidence="3">ATCC 700099 / DSM 44233 / CIP 104796 / JCM 9543 / NBRC 105858 / Y-104</strain>
    </source>
</reference>
<comment type="similarity">
    <text evidence="1">Belongs to the short-chain dehydrogenases/reductases (SDR) family.</text>
</comment>
<dbReference type="OrthoDB" id="9793325at2"/>
<dbReference type="Gene3D" id="3.40.50.720">
    <property type="entry name" value="NAD(P)-binding Rossmann-like Domain"/>
    <property type="match status" value="1"/>
</dbReference>
<keyword evidence="3" id="KW-1185">Reference proteome</keyword>
<dbReference type="InterPro" id="IPR050259">
    <property type="entry name" value="SDR"/>
</dbReference>
<dbReference type="PANTHER" id="PTHR42879:SF6">
    <property type="entry name" value="NADPH-DEPENDENT REDUCTASE BACG"/>
    <property type="match status" value="1"/>
</dbReference>
<evidence type="ECO:0000256" key="1">
    <source>
        <dbReference type="ARBA" id="ARBA00006484"/>
    </source>
</evidence>
<organism evidence="2 3">
    <name type="scientific">Nakamurella multipartita (strain ATCC 700099 / DSM 44233 / CIP 104796 / JCM 9543 / NBRC 105858 / Y-104)</name>
    <name type="common">Microsphaera multipartita</name>
    <dbReference type="NCBI Taxonomy" id="479431"/>
    <lineage>
        <taxon>Bacteria</taxon>
        <taxon>Bacillati</taxon>
        <taxon>Actinomycetota</taxon>
        <taxon>Actinomycetes</taxon>
        <taxon>Nakamurellales</taxon>
        <taxon>Nakamurellaceae</taxon>
        <taxon>Nakamurella</taxon>
    </lineage>
</organism>
<dbReference type="SUPFAM" id="SSF51735">
    <property type="entry name" value="NAD(P)-binding Rossmann-fold domains"/>
    <property type="match status" value="1"/>
</dbReference>
<dbReference type="STRING" id="479431.Namu_3844"/>
<dbReference type="RefSeq" id="WP_015748967.1">
    <property type="nucleotide sequence ID" value="NC_013235.1"/>
</dbReference>
<dbReference type="HOGENOM" id="CLU_010194_1_2_11"/>